<dbReference type="RefSeq" id="WP_181353879.1">
    <property type="nucleotide sequence ID" value="NZ_JABJWZ010000044.1"/>
</dbReference>
<proteinExistence type="predicted"/>
<dbReference type="AlphaFoldDB" id="A0A7W3WJ31"/>
<organism evidence="1 2">
    <name type="scientific">Streptomyces alkaliterrae</name>
    <dbReference type="NCBI Taxonomy" id="2213162"/>
    <lineage>
        <taxon>Bacteria</taxon>
        <taxon>Bacillati</taxon>
        <taxon>Actinomycetota</taxon>
        <taxon>Actinomycetes</taxon>
        <taxon>Kitasatosporales</taxon>
        <taxon>Streptomycetaceae</taxon>
        <taxon>Streptomyces</taxon>
    </lineage>
</organism>
<dbReference type="EMBL" id="JABJWZ010000044">
    <property type="protein sequence ID" value="MBB1253253.1"/>
    <property type="molecule type" value="Genomic_DNA"/>
</dbReference>
<name>A0A7W3WJ31_9ACTN</name>
<accession>A0A7W3WJ31</accession>
<gene>
    <name evidence="1" type="ORF">H3146_07695</name>
</gene>
<comment type="caution">
    <text evidence="1">The sequence shown here is derived from an EMBL/GenBank/DDBJ whole genome shotgun (WGS) entry which is preliminary data.</text>
</comment>
<reference evidence="2" key="1">
    <citation type="submission" date="2020-05" db="EMBL/GenBank/DDBJ databases">
        <title>Classification of alakaliphilic streptomycetes isolated from an alkaline soil next to Lonar Crater, India and a proposal for the recognition of Streptomyces alkaliterrae sp. nov.</title>
        <authorList>
            <person name="Golinska P."/>
        </authorList>
    </citation>
    <scope>NUCLEOTIDE SEQUENCE [LARGE SCALE GENOMIC DNA]</scope>
    <source>
        <strain evidence="2">OF3</strain>
    </source>
</reference>
<evidence type="ECO:0000313" key="1">
    <source>
        <dbReference type="EMBL" id="MBB1253253.1"/>
    </source>
</evidence>
<sequence>MSEPHPSLVERLSAAGYQYLETLPMNSDLVPVLVARYLTQLLPDEGRRDVVISHDKPDLTSVLNKTWGRLARESGLLSTSRRGASELLVGLDLAVDVPDEPEFERHRWVRVSAHEYCDIAGVGCENGVLGVGRNNPSFVMASLDGRVLLAAGYWQIGVGFAVITDPGRVLSFRDHAKRLTSFPFVEAAQRDWAERWVRTVSSEDESIQRRDSPRSDAG</sequence>
<protein>
    <submittedName>
        <fullName evidence="1">Uncharacterized protein</fullName>
    </submittedName>
</protein>
<dbReference type="Proteomes" id="UP000525686">
    <property type="component" value="Unassembled WGS sequence"/>
</dbReference>
<evidence type="ECO:0000313" key="2">
    <source>
        <dbReference type="Proteomes" id="UP000525686"/>
    </source>
</evidence>